<dbReference type="Gene3D" id="4.10.60.10">
    <property type="entry name" value="Zinc finger, CCHC-type"/>
    <property type="match status" value="1"/>
</dbReference>
<keyword evidence="1" id="KW-0863">Zinc-finger</keyword>
<evidence type="ECO:0000256" key="2">
    <source>
        <dbReference type="SAM" id="MobiDB-lite"/>
    </source>
</evidence>
<protein>
    <recommendedName>
        <fullName evidence="3">CCHC-type domain-containing protein</fullName>
    </recommendedName>
</protein>
<sequence length="144" mass="15085">MRQAAWRGGCCELLKVHDQRPGDQPGTSRERRNERRGTFPDGRYHPYPPEGRYHPYPPEGRYHPYPPEGRNGGRGFGGGGRGNGGGGRGDYGGVGRGYGGAGRGFGGGPSGVGHTDPSHCHACGGVGHFARDCPSKGGKPGGKF</sequence>
<keyword evidence="1" id="KW-0479">Metal-binding</keyword>
<name>A0ABY8UJY8_TETOB</name>
<dbReference type="SMART" id="SM00343">
    <property type="entry name" value="ZnF_C2HC"/>
    <property type="match status" value="1"/>
</dbReference>
<dbReference type="Proteomes" id="UP001244341">
    <property type="component" value="Chromosome 14b"/>
</dbReference>
<organism evidence="4 5">
    <name type="scientific">Tetradesmus obliquus</name>
    <name type="common">Green alga</name>
    <name type="synonym">Acutodesmus obliquus</name>
    <dbReference type="NCBI Taxonomy" id="3088"/>
    <lineage>
        <taxon>Eukaryota</taxon>
        <taxon>Viridiplantae</taxon>
        <taxon>Chlorophyta</taxon>
        <taxon>core chlorophytes</taxon>
        <taxon>Chlorophyceae</taxon>
        <taxon>CS clade</taxon>
        <taxon>Sphaeropleales</taxon>
        <taxon>Scenedesmaceae</taxon>
        <taxon>Tetradesmus</taxon>
    </lineage>
</organism>
<dbReference type="SUPFAM" id="SSF57756">
    <property type="entry name" value="Retrovirus zinc finger-like domains"/>
    <property type="match status" value="1"/>
</dbReference>
<feature type="domain" description="CCHC-type" evidence="3">
    <location>
        <begin position="120"/>
        <end position="135"/>
    </location>
</feature>
<proteinExistence type="predicted"/>
<dbReference type="InterPro" id="IPR001878">
    <property type="entry name" value="Znf_CCHC"/>
</dbReference>
<reference evidence="4 5" key="1">
    <citation type="submission" date="2023-05" db="EMBL/GenBank/DDBJ databases">
        <title>A 100% complete, gapless, phased diploid assembly of the Scenedesmus obliquus UTEX 3031 genome.</title>
        <authorList>
            <person name="Biondi T.C."/>
            <person name="Hanschen E.R."/>
            <person name="Kwon T."/>
            <person name="Eng W."/>
            <person name="Kruse C.P.S."/>
            <person name="Koehler S.I."/>
            <person name="Kunde Y."/>
            <person name="Gleasner C.D."/>
            <person name="You Mak K.T."/>
            <person name="Polle J."/>
            <person name="Hovde B.T."/>
            <person name="Starkenburg S.R."/>
        </authorList>
    </citation>
    <scope>NUCLEOTIDE SEQUENCE [LARGE SCALE GENOMIC DNA]</scope>
    <source>
        <strain evidence="4 5">DOE0152z</strain>
    </source>
</reference>
<gene>
    <name evidence="4" type="ORF">OEZ85_004189</name>
</gene>
<feature type="compositionally biased region" description="Gly residues" evidence="2">
    <location>
        <begin position="70"/>
        <end position="111"/>
    </location>
</feature>
<feature type="region of interest" description="Disordered" evidence="2">
    <location>
        <begin position="16"/>
        <end position="121"/>
    </location>
</feature>
<dbReference type="Pfam" id="PF00098">
    <property type="entry name" value="zf-CCHC"/>
    <property type="match status" value="1"/>
</dbReference>
<keyword evidence="5" id="KW-1185">Reference proteome</keyword>
<feature type="compositionally biased region" description="Basic and acidic residues" evidence="2">
    <location>
        <begin position="28"/>
        <end position="44"/>
    </location>
</feature>
<dbReference type="EMBL" id="CP126221">
    <property type="protein sequence ID" value="WIA21806.1"/>
    <property type="molecule type" value="Genomic_DNA"/>
</dbReference>
<evidence type="ECO:0000313" key="5">
    <source>
        <dbReference type="Proteomes" id="UP001244341"/>
    </source>
</evidence>
<evidence type="ECO:0000313" key="4">
    <source>
        <dbReference type="EMBL" id="WIA21806.1"/>
    </source>
</evidence>
<keyword evidence="1" id="KW-0862">Zinc</keyword>
<evidence type="ECO:0000259" key="3">
    <source>
        <dbReference type="PROSITE" id="PS50158"/>
    </source>
</evidence>
<dbReference type="InterPro" id="IPR036875">
    <property type="entry name" value="Znf_CCHC_sf"/>
</dbReference>
<accession>A0ABY8UJY8</accession>
<evidence type="ECO:0000256" key="1">
    <source>
        <dbReference type="PROSITE-ProRule" id="PRU00047"/>
    </source>
</evidence>
<dbReference type="PROSITE" id="PS50158">
    <property type="entry name" value="ZF_CCHC"/>
    <property type="match status" value="1"/>
</dbReference>